<dbReference type="STRING" id="401625.A0A0P1BKD1"/>
<dbReference type="Pfam" id="PF10173">
    <property type="entry name" value="Mit_KHE1"/>
    <property type="match status" value="1"/>
</dbReference>
<keyword evidence="3" id="KW-1185">Reference proteome</keyword>
<name>A0A0P1BKD1_9BASI</name>
<evidence type="ECO:0000313" key="2">
    <source>
        <dbReference type="EMBL" id="CEH16433.1"/>
    </source>
</evidence>
<dbReference type="OrthoDB" id="5562676at2759"/>
<protein>
    <submittedName>
        <fullName evidence="2">Uncharacterized protein</fullName>
    </submittedName>
</protein>
<dbReference type="EMBL" id="CCYA01000318">
    <property type="protein sequence ID" value="CEH16433.1"/>
    <property type="molecule type" value="Genomic_DNA"/>
</dbReference>
<evidence type="ECO:0000256" key="1">
    <source>
        <dbReference type="SAM" id="MobiDB-lite"/>
    </source>
</evidence>
<sequence>MRLLAVPLARASPTASAVSTFVSAPLPPSSGIARNAAAAPVSAPGKGNEEQSQQLPLATRLLNKASNYWLSLNEPGAKSTFDWKRRTYRAGESLMDRIEYEEWALKGVDPQAGPVLSEIRSKREATVATGVHSSRRLISRNY</sequence>
<feature type="region of interest" description="Disordered" evidence="1">
    <location>
        <begin position="34"/>
        <end position="53"/>
    </location>
</feature>
<feature type="compositionally biased region" description="Low complexity" evidence="1">
    <location>
        <begin position="34"/>
        <end position="43"/>
    </location>
</feature>
<evidence type="ECO:0000313" key="3">
    <source>
        <dbReference type="Proteomes" id="UP000054845"/>
    </source>
</evidence>
<accession>A0A0P1BKD1</accession>
<reference evidence="2 3" key="1">
    <citation type="submission" date="2014-09" db="EMBL/GenBank/DDBJ databases">
        <authorList>
            <person name="Magalhaes I.L.F."/>
            <person name="Oliveira U."/>
            <person name="Santos F.R."/>
            <person name="Vidigal T.H.D.A."/>
            <person name="Brescovit A.D."/>
            <person name="Santos A.J."/>
        </authorList>
    </citation>
    <scope>NUCLEOTIDE SEQUENCE [LARGE SCALE GENOMIC DNA]</scope>
</reference>
<dbReference type="InterPro" id="IPR018786">
    <property type="entry name" value="Mit_KHE1"/>
</dbReference>
<organism evidence="2 3">
    <name type="scientific">Ceraceosorus bombacis</name>
    <dbReference type="NCBI Taxonomy" id="401625"/>
    <lineage>
        <taxon>Eukaryota</taxon>
        <taxon>Fungi</taxon>
        <taxon>Dikarya</taxon>
        <taxon>Basidiomycota</taxon>
        <taxon>Ustilaginomycotina</taxon>
        <taxon>Exobasidiomycetes</taxon>
        <taxon>Ceraceosorales</taxon>
        <taxon>Ceraceosoraceae</taxon>
        <taxon>Ceraceosorus</taxon>
    </lineage>
</organism>
<dbReference type="AlphaFoldDB" id="A0A0P1BKD1"/>
<proteinExistence type="predicted"/>
<dbReference type="Proteomes" id="UP000054845">
    <property type="component" value="Unassembled WGS sequence"/>
</dbReference>